<dbReference type="GO" id="GO:0030572">
    <property type="term" value="F:phosphatidyltransferase activity"/>
    <property type="evidence" value="ECO:0007669"/>
    <property type="project" value="UniProtKB-ARBA"/>
</dbReference>
<dbReference type="Pfam" id="PF13091">
    <property type="entry name" value="PLDc_2"/>
    <property type="match status" value="2"/>
</dbReference>
<dbReference type="GO" id="GO:0032049">
    <property type="term" value="P:cardiolipin biosynthetic process"/>
    <property type="evidence" value="ECO:0007669"/>
    <property type="project" value="UniProtKB-ARBA"/>
</dbReference>
<keyword evidence="3" id="KW-1185">Reference proteome</keyword>
<dbReference type="PANTHER" id="PTHR21248">
    <property type="entry name" value="CARDIOLIPIN SYNTHASE"/>
    <property type="match status" value="1"/>
</dbReference>
<organism evidence="2 3">
    <name type="scientific">Flavobacterium caseinilyticum</name>
    <dbReference type="NCBI Taxonomy" id="2541732"/>
    <lineage>
        <taxon>Bacteria</taxon>
        <taxon>Pseudomonadati</taxon>
        <taxon>Bacteroidota</taxon>
        <taxon>Flavobacteriia</taxon>
        <taxon>Flavobacteriales</taxon>
        <taxon>Flavobacteriaceae</taxon>
        <taxon>Flavobacterium</taxon>
    </lineage>
</organism>
<dbReference type="PANTHER" id="PTHR21248:SF22">
    <property type="entry name" value="PHOSPHOLIPASE D"/>
    <property type="match status" value="1"/>
</dbReference>
<dbReference type="Proteomes" id="UP000295278">
    <property type="component" value="Unassembled WGS sequence"/>
</dbReference>
<dbReference type="CDD" id="cd09110">
    <property type="entry name" value="PLDc_CLS_1"/>
    <property type="match status" value="1"/>
</dbReference>
<dbReference type="PROSITE" id="PS50035">
    <property type="entry name" value="PLD"/>
    <property type="match status" value="2"/>
</dbReference>
<dbReference type="EMBL" id="SMFM01000002">
    <property type="protein sequence ID" value="TDD76984.1"/>
    <property type="molecule type" value="Genomic_DNA"/>
</dbReference>
<sequence>MQRMSKTKNDFTTAKNLELVNSGEDFFSRLEAIICGSQFEIHLQMYLFDNDATGRRIIKALKESAAKNVSIYILLDGLGSLTFPAETIKELRQCGINIRFFAPLFSSYTFYLGRRLHRKVVVSDGKTALIGGINIADKYHGTRHEAPWLDYAIQVNGEIAKSLRELCNVTYFKKRRPNNKKTESEFQMQGDASVRILQNDWLKGKNEICDAYIKSIRTAKKEIIIVGSYFLPGIRIIRALRKASKNKVEIKLILSGKSDLPLTRRATCFLYGKLLSYKIELYEWEQSILHGKTAVIDGCWTTVGSFNLNNLSSYGSIEMNLEIDSVTFSAMYRAQLIKIIGQCERITPELLQNKTNILTKLINILSYLITRIIEIIVTYTPYKRFYN</sequence>
<dbReference type="SUPFAM" id="SSF56024">
    <property type="entry name" value="Phospholipase D/nuclease"/>
    <property type="match status" value="2"/>
</dbReference>
<feature type="domain" description="PLD phosphodiesterase" evidence="1">
    <location>
        <begin position="285"/>
        <end position="312"/>
    </location>
</feature>
<accession>A0A4R5B0E6</accession>
<reference evidence="2 3" key="1">
    <citation type="submission" date="2019-03" db="EMBL/GenBank/DDBJ databases">
        <title>Flavobacterium AT-3-2 sp. nov., isolated from arctic soil.</title>
        <authorList>
            <person name="Chaudhary D.K."/>
        </authorList>
    </citation>
    <scope>NUCLEOTIDE SEQUENCE [LARGE SCALE GENOMIC DNA]</scope>
    <source>
        <strain evidence="2 3">AT-3-2</strain>
    </source>
</reference>
<dbReference type="InterPro" id="IPR001736">
    <property type="entry name" value="PLipase_D/transphosphatidylase"/>
</dbReference>
<evidence type="ECO:0000313" key="2">
    <source>
        <dbReference type="EMBL" id="TDD76984.1"/>
    </source>
</evidence>
<proteinExistence type="predicted"/>
<gene>
    <name evidence="2" type="ORF">E0F89_05130</name>
</gene>
<comment type="caution">
    <text evidence="2">The sequence shown here is derived from an EMBL/GenBank/DDBJ whole genome shotgun (WGS) entry which is preliminary data.</text>
</comment>
<feature type="domain" description="PLD phosphodiesterase" evidence="1">
    <location>
        <begin position="112"/>
        <end position="139"/>
    </location>
</feature>
<protein>
    <recommendedName>
        <fullName evidence="1">PLD phosphodiesterase domain-containing protein</fullName>
    </recommendedName>
</protein>
<dbReference type="OrthoDB" id="9762009at2"/>
<name>A0A4R5B0E6_9FLAO</name>
<dbReference type="Gene3D" id="3.30.870.10">
    <property type="entry name" value="Endonuclease Chain A"/>
    <property type="match status" value="2"/>
</dbReference>
<dbReference type="AlphaFoldDB" id="A0A4R5B0E6"/>
<dbReference type="SMART" id="SM00155">
    <property type="entry name" value="PLDc"/>
    <property type="match status" value="2"/>
</dbReference>
<evidence type="ECO:0000259" key="1">
    <source>
        <dbReference type="PROSITE" id="PS50035"/>
    </source>
</evidence>
<evidence type="ECO:0000313" key="3">
    <source>
        <dbReference type="Proteomes" id="UP000295278"/>
    </source>
</evidence>
<dbReference type="InterPro" id="IPR025202">
    <property type="entry name" value="PLD-like_dom"/>
</dbReference>